<name>A0A1G7ZA68_9ACTN</name>
<accession>A0A1G7ZA68</accession>
<protein>
    <submittedName>
        <fullName evidence="1">Uncharacterized protein</fullName>
    </submittedName>
</protein>
<evidence type="ECO:0000313" key="2">
    <source>
        <dbReference type="Proteomes" id="UP000199202"/>
    </source>
</evidence>
<gene>
    <name evidence="1" type="ORF">SAMN05421869_101357</name>
</gene>
<dbReference type="STRING" id="633440.SAMN05421869_101357"/>
<proteinExistence type="predicted"/>
<dbReference type="EMBL" id="FNDJ01000001">
    <property type="protein sequence ID" value="SDH05584.1"/>
    <property type="molecule type" value="Genomic_DNA"/>
</dbReference>
<keyword evidence="2" id="KW-1185">Reference proteome</keyword>
<reference evidence="1 2" key="1">
    <citation type="submission" date="2016-10" db="EMBL/GenBank/DDBJ databases">
        <authorList>
            <person name="de Groot N.N."/>
        </authorList>
    </citation>
    <scope>NUCLEOTIDE SEQUENCE [LARGE SCALE GENOMIC DNA]</scope>
    <source>
        <strain evidence="1 2">CGMCC 4.6533</strain>
    </source>
</reference>
<organism evidence="1 2">
    <name type="scientific">Nonomuraea jiangxiensis</name>
    <dbReference type="NCBI Taxonomy" id="633440"/>
    <lineage>
        <taxon>Bacteria</taxon>
        <taxon>Bacillati</taxon>
        <taxon>Actinomycetota</taxon>
        <taxon>Actinomycetes</taxon>
        <taxon>Streptosporangiales</taxon>
        <taxon>Streptosporangiaceae</taxon>
        <taxon>Nonomuraea</taxon>
    </lineage>
</organism>
<sequence>MDYYLISAAAGDPEPAGILVEEFVLGEDHTTTAIDSAAWEPRAGSWAGASALTRELRSDAGLRARVAAVDRPAAARALTVLGGGELPDEARLRALFQRQPLPAGAPLDLGTEPAARRYRILFAGLLGERELAGARTALRLEPADDPRVAGTARDDAGGHGFTWELRRIGAGIAWCVDVTVRPGQGDVTALGALLHHHRQAIRRLGLIPVTVERFA</sequence>
<evidence type="ECO:0000313" key="1">
    <source>
        <dbReference type="EMBL" id="SDH05584.1"/>
    </source>
</evidence>
<dbReference type="AlphaFoldDB" id="A0A1G7ZA68"/>
<dbReference type="Proteomes" id="UP000199202">
    <property type="component" value="Unassembled WGS sequence"/>
</dbReference>